<accession>A0A915PR33</accession>
<evidence type="ECO:0000313" key="2">
    <source>
        <dbReference type="WBParaSite" id="sdigi.contig336.g7540.t1"/>
    </source>
</evidence>
<dbReference type="AlphaFoldDB" id="A0A915PR33"/>
<sequence>MIPSAGVGAGRRRVKAKMKANEIANSRRSSVGPGVCFIGWIDDRLFVRPPAISADVVGAVDGLKCVAIPLRLCCTNNMVR</sequence>
<protein>
    <submittedName>
        <fullName evidence="2">Uncharacterized protein</fullName>
    </submittedName>
</protein>
<name>A0A915PR33_9BILA</name>
<reference evidence="2" key="1">
    <citation type="submission" date="2022-11" db="UniProtKB">
        <authorList>
            <consortium name="WormBaseParasite"/>
        </authorList>
    </citation>
    <scope>IDENTIFICATION</scope>
</reference>
<organism evidence="1 2">
    <name type="scientific">Setaria digitata</name>
    <dbReference type="NCBI Taxonomy" id="48799"/>
    <lineage>
        <taxon>Eukaryota</taxon>
        <taxon>Metazoa</taxon>
        <taxon>Ecdysozoa</taxon>
        <taxon>Nematoda</taxon>
        <taxon>Chromadorea</taxon>
        <taxon>Rhabditida</taxon>
        <taxon>Spirurina</taxon>
        <taxon>Spiruromorpha</taxon>
        <taxon>Filarioidea</taxon>
        <taxon>Setariidae</taxon>
        <taxon>Setaria</taxon>
    </lineage>
</organism>
<evidence type="ECO:0000313" key="1">
    <source>
        <dbReference type="Proteomes" id="UP000887581"/>
    </source>
</evidence>
<proteinExistence type="predicted"/>
<keyword evidence="1" id="KW-1185">Reference proteome</keyword>
<dbReference type="Proteomes" id="UP000887581">
    <property type="component" value="Unplaced"/>
</dbReference>
<dbReference type="WBParaSite" id="sdigi.contig336.g7540.t1">
    <property type="protein sequence ID" value="sdigi.contig336.g7540.t1"/>
    <property type="gene ID" value="sdigi.contig336.g7540"/>
</dbReference>